<feature type="chain" id="PRO_5011456870" evidence="1">
    <location>
        <begin position="29"/>
        <end position="481"/>
    </location>
</feature>
<dbReference type="EMBL" id="FNTH01000001">
    <property type="protein sequence ID" value="SEE38568.1"/>
    <property type="molecule type" value="Genomic_DNA"/>
</dbReference>
<proteinExistence type="predicted"/>
<feature type="domain" description="DUF1254" evidence="3">
    <location>
        <begin position="77"/>
        <end position="208"/>
    </location>
</feature>
<dbReference type="AlphaFoldDB" id="A0A1H5IGD1"/>
<dbReference type="Gene3D" id="2.60.120.600">
    <property type="entry name" value="Domain of unknown function DUF1214, C-terminal domain"/>
    <property type="match status" value="1"/>
</dbReference>
<reference evidence="4 5" key="1">
    <citation type="submission" date="2016-10" db="EMBL/GenBank/DDBJ databases">
        <authorList>
            <person name="de Groot N.N."/>
        </authorList>
    </citation>
    <scope>NUCLEOTIDE SEQUENCE [LARGE SCALE GENOMIC DNA]</scope>
    <source>
        <strain evidence="4 5">MT12</strain>
    </source>
</reference>
<dbReference type="PANTHER" id="PTHR36509">
    <property type="entry name" value="BLL3101 PROTEIN"/>
    <property type="match status" value="1"/>
</dbReference>
<accession>A0A1H5IGD1</accession>
<dbReference type="Pfam" id="PF06742">
    <property type="entry name" value="DUF1214"/>
    <property type="match status" value="1"/>
</dbReference>
<dbReference type="PROSITE" id="PS51318">
    <property type="entry name" value="TAT"/>
    <property type="match status" value="1"/>
</dbReference>
<evidence type="ECO:0000313" key="4">
    <source>
        <dbReference type="EMBL" id="SEE38568.1"/>
    </source>
</evidence>
<dbReference type="PANTHER" id="PTHR36509:SF2">
    <property type="entry name" value="BLL3101 PROTEIN"/>
    <property type="match status" value="1"/>
</dbReference>
<feature type="domain" description="DUF1214" evidence="2">
    <location>
        <begin position="347"/>
        <end position="458"/>
    </location>
</feature>
<evidence type="ECO:0000313" key="5">
    <source>
        <dbReference type="Proteomes" id="UP000198992"/>
    </source>
</evidence>
<dbReference type="InterPro" id="IPR010621">
    <property type="entry name" value="DUF1214"/>
</dbReference>
<name>A0A1H5IGD1_9BRAD</name>
<dbReference type="SUPFAM" id="SSF160935">
    <property type="entry name" value="VPA0735-like"/>
    <property type="match status" value="1"/>
</dbReference>
<dbReference type="Pfam" id="PF06863">
    <property type="entry name" value="DUF1254"/>
    <property type="match status" value="1"/>
</dbReference>
<dbReference type="Proteomes" id="UP000198992">
    <property type="component" value="Unassembled WGS sequence"/>
</dbReference>
<organism evidence="4 5">
    <name type="scientific">Bradyrhizobium erythrophlei</name>
    <dbReference type="NCBI Taxonomy" id="1437360"/>
    <lineage>
        <taxon>Bacteria</taxon>
        <taxon>Pseudomonadati</taxon>
        <taxon>Pseudomonadota</taxon>
        <taxon>Alphaproteobacteria</taxon>
        <taxon>Hyphomicrobiales</taxon>
        <taxon>Nitrobacteraceae</taxon>
        <taxon>Bradyrhizobium</taxon>
    </lineage>
</organism>
<protein>
    <submittedName>
        <fullName evidence="4">Uncharacterized conserved protein</fullName>
    </submittedName>
</protein>
<gene>
    <name evidence="4" type="ORF">SAMN05444164_7898</name>
</gene>
<dbReference type="InterPro" id="IPR037050">
    <property type="entry name" value="DUF1254_sf"/>
</dbReference>
<dbReference type="InterPro" id="IPR037049">
    <property type="entry name" value="DUF1214_C_sf"/>
</dbReference>
<dbReference type="RefSeq" id="WP_092125031.1">
    <property type="nucleotide sequence ID" value="NZ_FNTH01000001.1"/>
</dbReference>
<evidence type="ECO:0000259" key="3">
    <source>
        <dbReference type="Pfam" id="PF06863"/>
    </source>
</evidence>
<dbReference type="Gene3D" id="2.60.40.1610">
    <property type="entry name" value="Domain of unknown function DUF1254"/>
    <property type="match status" value="1"/>
</dbReference>
<sequence>MLTKRDLLRSAALVAIAASTAKSVPAYAQTSADRPGFFKAKDIAEAGFIYGLPIVMNYAVMYEYAVDRNSGQFKAPFNQIKNEPNVFTYKDTAIPTPNSDTPYSFVWMDLRAEPVVLSVPAVDPKRYYSVMLCDGNTYNYGYIGSRATGSEAGDYMVVGPDWKGATPPGIKKVFRSSTQFSVAGYRTQLFDTDDLDNVKKVQAGYKVQTLSVYLKQRATAAAATAVDFPKIDKELVKTNFFEFLDFALQFAPPQENEKEIRAQLAKIGVGPGKTFNFKDLPLEQKLEVGLGMKEGEKKVDEAVANAGNAINGWRVSGLPGDSAHYNGDWLKRAAAAKAGIYGNDPAEATYPLTRIDSDGQTLDGSKHNYTLTFPPGQPPPVNAFWSLTMYDGKSQLLIENPINRYLINSPMLPDMKKNADGSLTLYIQNKSPGADKESNWLPAPNDTIYLVMRLYWPKTEPPSILPPGDGTWQPPGIKRVS</sequence>
<feature type="signal peptide" evidence="1">
    <location>
        <begin position="1"/>
        <end position="28"/>
    </location>
</feature>
<keyword evidence="1" id="KW-0732">Signal</keyword>
<dbReference type="OrthoDB" id="9777345at2"/>
<evidence type="ECO:0000256" key="1">
    <source>
        <dbReference type="SAM" id="SignalP"/>
    </source>
</evidence>
<dbReference type="InterPro" id="IPR006311">
    <property type="entry name" value="TAT_signal"/>
</dbReference>
<dbReference type="InterPro" id="IPR010679">
    <property type="entry name" value="DUF1254"/>
</dbReference>
<evidence type="ECO:0000259" key="2">
    <source>
        <dbReference type="Pfam" id="PF06742"/>
    </source>
</evidence>